<evidence type="ECO:0000313" key="2">
    <source>
        <dbReference type="Proteomes" id="UP001500831"/>
    </source>
</evidence>
<protein>
    <recommendedName>
        <fullName evidence="3">Natural product</fullName>
    </recommendedName>
</protein>
<organism evidence="1 2">
    <name type="scientific">Streptosporangium fragile</name>
    <dbReference type="NCBI Taxonomy" id="46186"/>
    <lineage>
        <taxon>Bacteria</taxon>
        <taxon>Bacillati</taxon>
        <taxon>Actinomycetota</taxon>
        <taxon>Actinomycetes</taxon>
        <taxon>Streptosporangiales</taxon>
        <taxon>Streptosporangiaceae</taxon>
        <taxon>Streptosporangium</taxon>
    </lineage>
</organism>
<reference evidence="2" key="1">
    <citation type="journal article" date="2019" name="Int. J. Syst. Evol. Microbiol.">
        <title>The Global Catalogue of Microorganisms (GCM) 10K type strain sequencing project: providing services to taxonomists for standard genome sequencing and annotation.</title>
        <authorList>
            <consortium name="The Broad Institute Genomics Platform"/>
            <consortium name="The Broad Institute Genome Sequencing Center for Infectious Disease"/>
            <person name="Wu L."/>
            <person name="Ma J."/>
        </authorList>
    </citation>
    <scope>NUCLEOTIDE SEQUENCE [LARGE SCALE GENOMIC DNA]</scope>
    <source>
        <strain evidence="2">JCM 6242</strain>
    </source>
</reference>
<dbReference type="Proteomes" id="UP001500831">
    <property type="component" value="Unassembled WGS sequence"/>
</dbReference>
<comment type="caution">
    <text evidence="1">The sequence shown here is derived from an EMBL/GenBank/DDBJ whole genome shotgun (WGS) entry which is preliminary data.</text>
</comment>
<dbReference type="EMBL" id="BAAAVI010000123">
    <property type="protein sequence ID" value="GAA2913306.1"/>
    <property type="molecule type" value="Genomic_DNA"/>
</dbReference>
<name>A0ABP6IXM2_9ACTN</name>
<evidence type="ECO:0008006" key="3">
    <source>
        <dbReference type="Google" id="ProtNLM"/>
    </source>
</evidence>
<sequence>MRTRLTDISAVGMELSEDQLLGISGGMYAADDRSGCYIDNMCKYDDISL</sequence>
<evidence type="ECO:0000313" key="1">
    <source>
        <dbReference type="EMBL" id="GAA2913306.1"/>
    </source>
</evidence>
<keyword evidence="2" id="KW-1185">Reference proteome</keyword>
<dbReference type="RefSeq" id="WP_344982147.1">
    <property type="nucleotide sequence ID" value="NZ_BAAAVI010000123.1"/>
</dbReference>
<proteinExistence type="predicted"/>
<accession>A0ABP6IXM2</accession>
<gene>
    <name evidence="1" type="ORF">GCM10010517_79890</name>
</gene>